<feature type="region of interest" description="Disordered" evidence="4">
    <location>
        <begin position="92"/>
        <end position="164"/>
    </location>
</feature>
<dbReference type="SUPFAM" id="SSF57959">
    <property type="entry name" value="Leucine zipper domain"/>
    <property type="match status" value="1"/>
</dbReference>
<keyword evidence="2" id="KW-0539">Nucleus</keyword>
<dbReference type="InterPro" id="IPR046347">
    <property type="entry name" value="bZIP_sf"/>
</dbReference>
<dbReference type="STRING" id="619300.G3ANQ3"/>
<dbReference type="PANTHER" id="PTHR40621">
    <property type="entry name" value="TRANSCRIPTION FACTOR KAPC-RELATED"/>
    <property type="match status" value="1"/>
</dbReference>
<gene>
    <name evidence="6" type="ORF">SPAPADRAFT_61100</name>
</gene>
<name>G3ANQ3_SPAPN</name>
<dbReference type="PROSITE" id="PS50217">
    <property type="entry name" value="BZIP"/>
    <property type="match status" value="1"/>
</dbReference>
<protein>
    <recommendedName>
        <fullName evidence="5">BZIP domain-containing protein</fullName>
    </recommendedName>
</protein>
<dbReference type="InterPro" id="IPR004827">
    <property type="entry name" value="bZIP"/>
</dbReference>
<dbReference type="InterPro" id="IPR050936">
    <property type="entry name" value="AP-1-like"/>
</dbReference>
<feature type="compositionally biased region" description="Polar residues" evidence="4">
    <location>
        <begin position="92"/>
        <end position="115"/>
    </location>
</feature>
<evidence type="ECO:0000313" key="6">
    <source>
        <dbReference type="EMBL" id="EGW31988.1"/>
    </source>
</evidence>
<dbReference type="PROSITE" id="PS00036">
    <property type="entry name" value="BZIP_BASIC"/>
    <property type="match status" value="1"/>
</dbReference>
<proteinExistence type="predicted"/>
<reference evidence="6 7" key="1">
    <citation type="journal article" date="2011" name="Proc. Natl. Acad. Sci. U.S.A.">
        <title>Comparative genomics of xylose-fermenting fungi for enhanced biofuel production.</title>
        <authorList>
            <person name="Wohlbach D.J."/>
            <person name="Kuo A."/>
            <person name="Sato T.K."/>
            <person name="Potts K.M."/>
            <person name="Salamov A.A."/>
            <person name="LaButti K.M."/>
            <person name="Sun H."/>
            <person name="Clum A."/>
            <person name="Pangilinan J.L."/>
            <person name="Lindquist E.A."/>
            <person name="Lucas S."/>
            <person name="Lapidus A."/>
            <person name="Jin M."/>
            <person name="Gunawan C."/>
            <person name="Balan V."/>
            <person name="Dale B.E."/>
            <person name="Jeffries T.W."/>
            <person name="Zinkel R."/>
            <person name="Barry K.W."/>
            <person name="Grigoriev I.V."/>
            <person name="Gasch A.P."/>
        </authorList>
    </citation>
    <scope>NUCLEOTIDE SEQUENCE [LARGE SCALE GENOMIC DNA]</scope>
    <source>
        <strain evidence="7">NRRL Y-27907 / 11-Y1</strain>
    </source>
</reference>
<keyword evidence="7" id="KW-1185">Reference proteome</keyword>
<dbReference type="HOGENOM" id="CLU_052195_0_0_1"/>
<evidence type="ECO:0000256" key="2">
    <source>
        <dbReference type="ARBA" id="ARBA00023242"/>
    </source>
</evidence>
<comment type="subcellular location">
    <subcellularLocation>
        <location evidence="1">Nucleus</location>
    </subcellularLocation>
</comment>
<accession>G3ANQ3</accession>
<dbReference type="Gene3D" id="1.10.238.100">
    <property type="entry name" value="YAP1 redox domain. Chain B"/>
    <property type="match status" value="1"/>
</dbReference>
<feature type="domain" description="BZIP" evidence="5">
    <location>
        <begin position="170"/>
        <end position="233"/>
    </location>
</feature>
<dbReference type="EMBL" id="GL996502">
    <property type="protein sequence ID" value="EGW31988.1"/>
    <property type="molecule type" value="Genomic_DNA"/>
</dbReference>
<dbReference type="eggNOG" id="ENOG502S4CX">
    <property type="taxonomic scope" value="Eukaryota"/>
</dbReference>
<evidence type="ECO:0000259" key="5">
    <source>
        <dbReference type="PROSITE" id="PS50217"/>
    </source>
</evidence>
<keyword evidence="3" id="KW-0175">Coiled coil</keyword>
<evidence type="ECO:0000256" key="3">
    <source>
        <dbReference type="SAM" id="Coils"/>
    </source>
</evidence>
<feature type="compositionally biased region" description="Low complexity" evidence="4">
    <location>
        <begin position="126"/>
        <end position="136"/>
    </location>
</feature>
<sequence length="355" mass="40010">MSFGQTTPSWDFDSQSHIIDTNMVHSALQLNQENINMFNNQQPAEVPYHQPYGNIPVQATSSQFPDCEVIDSILFDPEDPRNYETIPQDIQIDTSNESSPNLVNSMVSPQTSDTSGMGGYETKVVPSNGRSPSSSSESDKPTKKSKSRRQLSDEQDAALIARDDSELTEEELQLKRKAQNRAAQRAFRERKQTKLKELEAKLLQSEEERQKLVEELNLIKKQNISISTENEILRSSKISQGGVNSSISQNKPVTTFNFPQNQDDFIERIVKGTVHHVFPESKNKVYDNDGDKLLALGAVWDYLQIKAEEANLDFNSIDINEIMETLRGHERCHGFGPAYPLDLVNQAIQSSLHQA</sequence>
<dbReference type="Proteomes" id="UP000000709">
    <property type="component" value="Unassembled WGS sequence"/>
</dbReference>
<dbReference type="GO" id="GO:0001228">
    <property type="term" value="F:DNA-binding transcription activator activity, RNA polymerase II-specific"/>
    <property type="evidence" value="ECO:0007669"/>
    <property type="project" value="TreeGrafter"/>
</dbReference>
<feature type="coiled-coil region" evidence="3">
    <location>
        <begin position="188"/>
        <end position="222"/>
    </location>
</feature>
<dbReference type="GO" id="GO:0000976">
    <property type="term" value="F:transcription cis-regulatory region binding"/>
    <property type="evidence" value="ECO:0007669"/>
    <property type="project" value="InterPro"/>
</dbReference>
<dbReference type="PANTHER" id="PTHR40621:SF8">
    <property type="entry name" value="AP-1-LIKE TRANSCRIPTION FACTOR YAP3"/>
    <property type="match status" value="1"/>
</dbReference>
<dbReference type="InParanoid" id="G3ANQ3"/>
<evidence type="ECO:0000313" key="7">
    <source>
        <dbReference type="Proteomes" id="UP000000709"/>
    </source>
</evidence>
<evidence type="ECO:0000256" key="1">
    <source>
        <dbReference type="ARBA" id="ARBA00004123"/>
    </source>
</evidence>
<organism evidence="7">
    <name type="scientific">Spathaspora passalidarum (strain NRRL Y-27907 / 11-Y1)</name>
    <dbReference type="NCBI Taxonomy" id="619300"/>
    <lineage>
        <taxon>Eukaryota</taxon>
        <taxon>Fungi</taxon>
        <taxon>Dikarya</taxon>
        <taxon>Ascomycota</taxon>
        <taxon>Saccharomycotina</taxon>
        <taxon>Pichiomycetes</taxon>
        <taxon>Debaryomycetaceae</taxon>
        <taxon>Spathaspora</taxon>
    </lineage>
</organism>
<dbReference type="Gene3D" id="1.20.5.170">
    <property type="match status" value="1"/>
</dbReference>
<dbReference type="SMART" id="SM00338">
    <property type="entry name" value="BRLZ"/>
    <property type="match status" value="1"/>
</dbReference>
<dbReference type="FunCoup" id="G3ANQ3">
    <property type="interactions" value="311"/>
</dbReference>
<dbReference type="RefSeq" id="XP_007375264.1">
    <property type="nucleotide sequence ID" value="XM_007375202.1"/>
</dbReference>
<evidence type="ECO:0000256" key="4">
    <source>
        <dbReference type="SAM" id="MobiDB-lite"/>
    </source>
</evidence>
<dbReference type="OrthoDB" id="4940293at2759"/>
<dbReference type="GeneID" id="18873710"/>
<dbReference type="GO" id="GO:0090575">
    <property type="term" value="C:RNA polymerase II transcription regulator complex"/>
    <property type="evidence" value="ECO:0007669"/>
    <property type="project" value="TreeGrafter"/>
</dbReference>
<dbReference type="CDD" id="cd14688">
    <property type="entry name" value="bZIP_YAP"/>
    <property type="match status" value="1"/>
</dbReference>
<dbReference type="AlphaFoldDB" id="G3ANQ3"/>
<dbReference type="KEGG" id="spaa:SPAPADRAFT_61100"/>